<evidence type="ECO:0000259" key="7">
    <source>
        <dbReference type="PROSITE" id="PS50215"/>
    </source>
</evidence>
<feature type="chain" id="PRO_5007286464" evidence="6">
    <location>
        <begin position="23"/>
        <end position="480"/>
    </location>
</feature>
<evidence type="ECO:0000256" key="2">
    <source>
        <dbReference type="ARBA" id="ARBA00022801"/>
    </source>
</evidence>
<accession>A0A131Z0T0</accession>
<feature type="active site" evidence="5">
    <location>
        <position position="326"/>
    </location>
</feature>
<keyword evidence="2" id="KW-0378">Hydrolase</keyword>
<keyword evidence="4" id="KW-0482">Metalloprotease</keyword>
<dbReference type="SUPFAM" id="SSF55486">
    <property type="entry name" value="Metalloproteases ('zincins'), catalytic domain"/>
    <property type="match status" value="1"/>
</dbReference>
<dbReference type="InterPro" id="IPR001590">
    <property type="entry name" value="Peptidase_M12B"/>
</dbReference>
<feature type="binding site" evidence="5">
    <location>
        <position position="335"/>
    </location>
    <ligand>
        <name>Zn(2+)</name>
        <dbReference type="ChEBI" id="CHEBI:29105"/>
        <note>catalytic</note>
    </ligand>
</feature>
<dbReference type="EMBL" id="GEDV01003680">
    <property type="protein sequence ID" value="JAP84877.1"/>
    <property type="molecule type" value="Transcribed_RNA"/>
</dbReference>
<keyword evidence="3 5" id="KW-0862">Zinc</keyword>
<sequence>MKAQRGQAAINLLLLTATLASGQMYSHSIVYPTILESRSINGTKAIKLNDDITLNLVPTDVISSTFVLSTATKLNLEHKEIDTTNIGQSIYHDEIFMAAVSMQDVGGTIEMTGIVGERLRIEPLPFSGRTSSGVRPHHLFYARNILARDDVIVPRSVNNTSRSDRRKKPFQRFSNFAVVEVYVLIDVLFSAHFPKDADAINYLAVTIAAVNLRYRSVKRIEIKFRLVGMLRLSSELEEEFVTKYGTYIDGQPTLLRLQMFCYRSGLDKADVRYFITGRDITGVYRGRMNAIMGGFAYVGGLCSLDGVAIGEDTPGLYAGVDIMAHELAHSMGCVHDGEGARTEIPGHKGSTAPECAAYRGYLMSYSRNGGKNHHKLSPCCEEQIKIFLRLVADECVEETFNVTQIITRRLFLPGHWITPQRYCKLKQPSLKIASPYTLMANSKCKLQCLYAGSYNRPVEYEALDGMRCEGGRWCEKGVCI</sequence>
<keyword evidence="5" id="KW-0479">Metal-binding</keyword>
<name>A0A131Z0T0_RHIAP</name>
<feature type="domain" description="Peptidase M12B" evidence="7">
    <location>
        <begin position="177"/>
        <end position="400"/>
    </location>
</feature>
<keyword evidence="1" id="KW-0645">Protease</keyword>
<evidence type="ECO:0000313" key="8">
    <source>
        <dbReference type="EMBL" id="JAP84877.1"/>
    </source>
</evidence>
<proteinExistence type="predicted"/>
<dbReference type="PANTHER" id="PTHR11905:SF159">
    <property type="entry name" value="ADAM METALLOPROTEASE"/>
    <property type="match status" value="1"/>
</dbReference>
<feature type="signal peptide" evidence="6">
    <location>
        <begin position="1"/>
        <end position="22"/>
    </location>
</feature>
<feature type="binding site" evidence="5">
    <location>
        <position position="329"/>
    </location>
    <ligand>
        <name>Zn(2+)</name>
        <dbReference type="ChEBI" id="CHEBI:29105"/>
        <note>catalytic</note>
    </ligand>
</feature>
<dbReference type="Pfam" id="PF13688">
    <property type="entry name" value="Reprolysin_5"/>
    <property type="match status" value="1"/>
</dbReference>
<dbReference type="GO" id="GO:0004222">
    <property type="term" value="F:metalloendopeptidase activity"/>
    <property type="evidence" value="ECO:0007669"/>
    <property type="project" value="InterPro"/>
</dbReference>
<evidence type="ECO:0000256" key="5">
    <source>
        <dbReference type="PROSITE-ProRule" id="PRU00276"/>
    </source>
</evidence>
<protein>
    <submittedName>
        <fullName evidence="8">Reprolysin</fullName>
    </submittedName>
</protein>
<evidence type="ECO:0000256" key="6">
    <source>
        <dbReference type="SAM" id="SignalP"/>
    </source>
</evidence>
<evidence type="ECO:0000256" key="1">
    <source>
        <dbReference type="ARBA" id="ARBA00022670"/>
    </source>
</evidence>
<keyword evidence="5" id="KW-1015">Disulfide bond</keyword>
<keyword evidence="6" id="KW-0732">Signal</keyword>
<evidence type="ECO:0000256" key="3">
    <source>
        <dbReference type="ARBA" id="ARBA00022833"/>
    </source>
</evidence>
<dbReference type="PANTHER" id="PTHR11905">
    <property type="entry name" value="ADAM A DISINTEGRIN AND METALLOPROTEASE DOMAIN"/>
    <property type="match status" value="1"/>
</dbReference>
<feature type="disulfide bond" evidence="5">
    <location>
        <begin position="355"/>
        <end position="379"/>
    </location>
</feature>
<dbReference type="GO" id="GO:0006509">
    <property type="term" value="P:membrane protein ectodomain proteolysis"/>
    <property type="evidence" value="ECO:0007669"/>
    <property type="project" value="TreeGrafter"/>
</dbReference>
<comment type="caution">
    <text evidence="5">Lacks conserved residue(s) required for the propagation of feature annotation.</text>
</comment>
<dbReference type="Gene3D" id="3.40.390.10">
    <property type="entry name" value="Collagenase (Catalytic Domain)"/>
    <property type="match status" value="1"/>
</dbReference>
<feature type="binding site" evidence="5">
    <location>
        <position position="325"/>
    </location>
    <ligand>
        <name>Zn(2+)</name>
        <dbReference type="ChEBI" id="CHEBI:29105"/>
        <note>catalytic</note>
    </ligand>
</feature>
<organism evidence="8">
    <name type="scientific">Rhipicephalus appendiculatus</name>
    <name type="common">Brown ear tick</name>
    <dbReference type="NCBI Taxonomy" id="34631"/>
    <lineage>
        <taxon>Eukaryota</taxon>
        <taxon>Metazoa</taxon>
        <taxon>Ecdysozoa</taxon>
        <taxon>Arthropoda</taxon>
        <taxon>Chelicerata</taxon>
        <taxon>Arachnida</taxon>
        <taxon>Acari</taxon>
        <taxon>Parasitiformes</taxon>
        <taxon>Ixodida</taxon>
        <taxon>Ixodoidea</taxon>
        <taxon>Ixodidae</taxon>
        <taxon>Rhipicephalinae</taxon>
        <taxon>Rhipicephalus</taxon>
        <taxon>Rhipicephalus</taxon>
    </lineage>
</organism>
<reference evidence="8" key="1">
    <citation type="journal article" date="2016" name="Ticks Tick Borne Dis.">
        <title>De novo assembly and annotation of the salivary gland transcriptome of Rhipicephalus appendiculatus male and female ticks during blood feeding.</title>
        <authorList>
            <person name="de Castro M.H."/>
            <person name="de Klerk D."/>
            <person name="Pienaar R."/>
            <person name="Latif A.A."/>
            <person name="Rees D.J."/>
            <person name="Mans B.J."/>
        </authorList>
    </citation>
    <scope>NUCLEOTIDE SEQUENCE</scope>
    <source>
        <tissue evidence="8">Salivary glands</tissue>
    </source>
</reference>
<dbReference type="GO" id="GO:0046872">
    <property type="term" value="F:metal ion binding"/>
    <property type="evidence" value="ECO:0007669"/>
    <property type="project" value="UniProtKB-KW"/>
</dbReference>
<dbReference type="AlphaFoldDB" id="A0A131Z0T0"/>
<dbReference type="PROSITE" id="PS50215">
    <property type="entry name" value="ADAM_MEPRO"/>
    <property type="match status" value="1"/>
</dbReference>
<evidence type="ECO:0000256" key="4">
    <source>
        <dbReference type="ARBA" id="ARBA00023049"/>
    </source>
</evidence>
<dbReference type="InterPro" id="IPR024079">
    <property type="entry name" value="MetalloPept_cat_dom_sf"/>
</dbReference>